<feature type="transmembrane region" description="Helical" evidence="8">
    <location>
        <begin position="38"/>
        <end position="56"/>
    </location>
</feature>
<dbReference type="NCBIfam" id="TIGR00688">
    <property type="entry name" value="rarD"/>
    <property type="match status" value="1"/>
</dbReference>
<comment type="similarity">
    <text evidence="2">Belongs to the EamA transporter family.</text>
</comment>
<organism evidence="10 11">
    <name type="scientific">Succiniclasticum ruminis</name>
    <dbReference type="NCBI Taxonomy" id="40841"/>
    <lineage>
        <taxon>Bacteria</taxon>
        <taxon>Bacillati</taxon>
        <taxon>Bacillota</taxon>
        <taxon>Negativicutes</taxon>
        <taxon>Acidaminococcales</taxon>
        <taxon>Acidaminococcaceae</taxon>
        <taxon>Succiniclasticum</taxon>
    </lineage>
</organism>
<keyword evidence="4" id="KW-1003">Cell membrane</keyword>
<dbReference type="Proteomes" id="UP000198943">
    <property type="component" value="Unassembled WGS sequence"/>
</dbReference>
<dbReference type="SUPFAM" id="SSF103481">
    <property type="entry name" value="Multidrug resistance efflux transporter EmrE"/>
    <property type="match status" value="2"/>
</dbReference>
<reference evidence="11" key="1">
    <citation type="submission" date="2016-10" db="EMBL/GenBank/DDBJ databases">
        <authorList>
            <person name="Varghese N."/>
            <person name="Submissions S."/>
        </authorList>
    </citation>
    <scope>NUCLEOTIDE SEQUENCE [LARGE SCALE GENOMIC DNA]</scope>
    <source>
        <strain evidence="11">DSM 11005</strain>
    </source>
</reference>
<dbReference type="InterPro" id="IPR000620">
    <property type="entry name" value="EamA_dom"/>
</dbReference>
<dbReference type="PANTHER" id="PTHR22911:SF137">
    <property type="entry name" value="SOLUTE CARRIER FAMILY 35 MEMBER G2-RELATED"/>
    <property type="match status" value="1"/>
</dbReference>
<evidence type="ECO:0000256" key="1">
    <source>
        <dbReference type="ARBA" id="ARBA00004651"/>
    </source>
</evidence>
<feature type="transmembrane region" description="Helical" evidence="8">
    <location>
        <begin position="77"/>
        <end position="95"/>
    </location>
</feature>
<evidence type="ECO:0000256" key="4">
    <source>
        <dbReference type="ARBA" id="ARBA00022475"/>
    </source>
</evidence>
<evidence type="ECO:0000256" key="7">
    <source>
        <dbReference type="ARBA" id="ARBA00023136"/>
    </source>
</evidence>
<evidence type="ECO:0000256" key="3">
    <source>
        <dbReference type="ARBA" id="ARBA00022448"/>
    </source>
</evidence>
<feature type="transmembrane region" description="Helical" evidence="8">
    <location>
        <begin position="270"/>
        <end position="288"/>
    </location>
</feature>
<keyword evidence="7 8" id="KW-0472">Membrane</keyword>
<feature type="transmembrane region" description="Helical" evidence="8">
    <location>
        <begin position="214"/>
        <end position="235"/>
    </location>
</feature>
<feature type="domain" description="EamA" evidence="9">
    <location>
        <begin position="7"/>
        <end position="147"/>
    </location>
</feature>
<keyword evidence="6 8" id="KW-1133">Transmembrane helix</keyword>
<evidence type="ECO:0000256" key="6">
    <source>
        <dbReference type="ARBA" id="ARBA00022989"/>
    </source>
</evidence>
<evidence type="ECO:0000256" key="8">
    <source>
        <dbReference type="SAM" id="Phobius"/>
    </source>
</evidence>
<evidence type="ECO:0000313" key="11">
    <source>
        <dbReference type="Proteomes" id="UP000198943"/>
    </source>
</evidence>
<keyword evidence="3" id="KW-0813">Transport</keyword>
<evidence type="ECO:0000256" key="2">
    <source>
        <dbReference type="ARBA" id="ARBA00007362"/>
    </source>
</evidence>
<accession>A0A1G6J9A1</accession>
<dbReference type="RefSeq" id="WP_093729468.1">
    <property type="nucleotide sequence ID" value="NZ_FMYW01000003.1"/>
</dbReference>
<evidence type="ECO:0000256" key="5">
    <source>
        <dbReference type="ARBA" id="ARBA00022692"/>
    </source>
</evidence>
<dbReference type="GO" id="GO:0005886">
    <property type="term" value="C:plasma membrane"/>
    <property type="evidence" value="ECO:0007669"/>
    <property type="project" value="UniProtKB-SubCell"/>
</dbReference>
<dbReference type="EMBL" id="FMYW01000003">
    <property type="protein sequence ID" value="SDC15183.1"/>
    <property type="molecule type" value="Genomic_DNA"/>
</dbReference>
<feature type="transmembrane region" description="Helical" evidence="8">
    <location>
        <begin position="242"/>
        <end position="264"/>
    </location>
</feature>
<keyword evidence="5 8" id="KW-0812">Transmembrane</keyword>
<feature type="transmembrane region" description="Helical" evidence="8">
    <location>
        <begin position="182"/>
        <end position="208"/>
    </location>
</feature>
<feature type="transmembrane region" description="Helical" evidence="8">
    <location>
        <begin position="154"/>
        <end position="170"/>
    </location>
</feature>
<protein>
    <submittedName>
        <fullName evidence="10">Chloramphenicol-sensitive protein RarD</fullName>
    </submittedName>
</protein>
<dbReference type="Pfam" id="PF00892">
    <property type="entry name" value="EamA"/>
    <property type="match status" value="1"/>
</dbReference>
<keyword evidence="11" id="KW-1185">Reference proteome</keyword>
<feature type="transmembrane region" description="Helical" evidence="8">
    <location>
        <begin position="132"/>
        <end position="148"/>
    </location>
</feature>
<name>A0A1G6J9A1_9FIRM</name>
<feature type="transmembrane region" description="Helical" evidence="8">
    <location>
        <begin position="7"/>
        <end position="26"/>
    </location>
</feature>
<sequence length="296" mass="32893">MQENKNLGYMAALGCYVLWGILPLYWHLMADAEANEILCHRILWSVVFMLIVIVATKRWHTLKKDCLELWQNKKRGAMLVAAAIIISLNWLTYIWAVNHNHVIDTSIGYYINPLVNVLFGVAIFGETLSAPKKLSIALAAVGIFLMTWQIGKLPWVSVALALTFGSYGALKKKLKLDPFTSITLETLLLFPFAFYYVANLTAAGAAHFGLETPTLSLLLAGCGVATAVPLILFSYGANLLPLNVLGFFQYISPSMTLLLGIFFFNEPFGTTQLFTFGFIWLALLVFTVSEWKASHA</sequence>
<gene>
    <name evidence="10" type="ORF">SAMN04487864_1038</name>
</gene>
<dbReference type="OrthoDB" id="369870at2"/>
<feature type="transmembrane region" description="Helical" evidence="8">
    <location>
        <begin position="107"/>
        <end position="125"/>
    </location>
</feature>
<comment type="subcellular location">
    <subcellularLocation>
        <location evidence="1">Cell membrane</location>
        <topology evidence="1">Multi-pass membrane protein</topology>
    </subcellularLocation>
</comment>
<dbReference type="AlphaFoldDB" id="A0A1G6J9A1"/>
<dbReference type="InterPro" id="IPR004626">
    <property type="entry name" value="RarD"/>
</dbReference>
<proteinExistence type="inferred from homology"/>
<dbReference type="InterPro" id="IPR037185">
    <property type="entry name" value="EmrE-like"/>
</dbReference>
<dbReference type="PANTHER" id="PTHR22911">
    <property type="entry name" value="ACYL-MALONYL CONDENSING ENZYME-RELATED"/>
    <property type="match status" value="1"/>
</dbReference>
<evidence type="ECO:0000313" key="10">
    <source>
        <dbReference type="EMBL" id="SDC15183.1"/>
    </source>
</evidence>
<evidence type="ECO:0000259" key="9">
    <source>
        <dbReference type="Pfam" id="PF00892"/>
    </source>
</evidence>